<keyword evidence="8" id="KW-0625">Polysaccharide transport</keyword>
<dbReference type="Pfam" id="PF02563">
    <property type="entry name" value="Poly_export"/>
    <property type="match status" value="1"/>
</dbReference>
<keyword evidence="14" id="KW-0449">Lipoprotein</keyword>
<keyword evidence="9" id="KW-0406">Ion transport</keyword>
<evidence type="ECO:0000256" key="13">
    <source>
        <dbReference type="ARBA" id="ARBA00023237"/>
    </source>
</evidence>
<evidence type="ECO:0000256" key="10">
    <source>
        <dbReference type="ARBA" id="ARBA00023114"/>
    </source>
</evidence>
<dbReference type="PANTHER" id="PTHR33619">
    <property type="entry name" value="POLYSACCHARIDE EXPORT PROTEIN GFCE-RELATED"/>
    <property type="match status" value="1"/>
</dbReference>
<evidence type="ECO:0000313" key="19">
    <source>
        <dbReference type="Proteomes" id="UP001501175"/>
    </source>
</evidence>
<keyword evidence="19" id="KW-1185">Reference proteome</keyword>
<evidence type="ECO:0000259" key="17">
    <source>
        <dbReference type="Pfam" id="PF22461"/>
    </source>
</evidence>
<keyword evidence="13" id="KW-0998">Cell outer membrane</keyword>
<dbReference type="PANTHER" id="PTHR33619:SF3">
    <property type="entry name" value="POLYSACCHARIDE EXPORT PROTEIN GFCE-RELATED"/>
    <property type="match status" value="1"/>
</dbReference>
<evidence type="ECO:0000313" key="18">
    <source>
        <dbReference type="EMBL" id="GAA4458936.1"/>
    </source>
</evidence>
<evidence type="ECO:0000256" key="6">
    <source>
        <dbReference type="ARBA" id="ARBA00022692"/>
    </source>
</evidence>
<evidence type="ECO:0000256" key="12">
    <source>
        <dbReference type="ARBA" id="ARBA00023139"/>
    </source>
</evidence>
<sequence length="271" mass="30095">MNVTIYQLSLWALLGMILASCQTSRRSGSGPTDNFTYFQPESPTADSVATAIKDQYVFRLAPGDIIAINVSSLSKEADAQFNPFVGSSLTVGSTSGENNLPIGYRVSEDGTINFPKLGRIKVVDLTTTELERRLSEQLLTSLREPYVTVRLLNFKVSVLGEVAKPSVFTVQNERITLTEALSLAGDLTQFGQREDVLVVREMAGQRTFGRVDLRSRTLFSSPYYYLKPNDVIYIATRKSKKLLAGNFFPWLPTIVSGVTLLVFTYANIIRR</sequence>
<proteinExistence type="inferred from homology"/>
<dbReference type="Pfam" id="PF22461">
    <property type="entry name" value="SLBB_2"/>
    <property type="match status" value="1"/>
</dbReference>
<gene>
    <name evidence="18" type="ORF">GCM10023189_31950</name>
</gene>
<evidence type="ECO:0000256" key="1">
    <source>
        <dbReference type="ARBA" id="ARBA00004571"/>
    </source>
</evidence>
<keyword evidence="12" id="KW-0564">Palmitate</keyword>
<keyword evidence="5" id="KW-0762">Sugar transport</keyword>
<evidence type="ECO:0000256" key="11">
    <source>
        <dbReference type="ARBA" id="ARBA00023136"/>
    </source>
</evidence>
<comment type="subcellular location">
    <subcellularLocation>
        <location evidence="1">Cell outer membrane</location>
        <topology evidence="1">Multi-pass membrane protein</topology>
    </subcellularLocation>
</comment>
<keyword evidence="4" id="KW-1134">Transmembrane beta strand</keyword>
<feature type="domain" description="SLBB" evidence="17">
    <location>
        <begin position="155"/>
        <end position="234"/>
    </location>
</feature>
<comment type="similarity">
    <text evidence="2">Belongs to the BexD/CtrA/VexA family.</text>
</comment>
<dbReference type="Proteomes" id="UP001501175">
    <property type="component" value="Unassembled WGS sequence"/>
</dbReference>
<evidence type="ECO:0000256" key="9">
    <source>
        <dbReference type="ARBA" id="ARBA00023065"/>
    </source>
</evidence>
<name>A0ABP8MZY1_9BACT</name>
<evidence type="ECO:0000256" key="8">
    <source>
        <dbReference type="ARBA" id="ARBA00023047"/>
    </source>
</evidence>
<keyword evidence="7" id="KW-0732">Signal</keyword>
<evidence type="ECO:0000256" key="3">
    <source>
        <dbReference type="ARBA" id="ARBA00022448"/>
    </source>
</evidence>
<dbReference type="Gene3D" id="3.10.560.10">
    <property type="entry name" value="Outer membrane lipoprotein wza domain like"/>
    <property type="match status" value="1"/>
</dbReference>
<evidence type="ECO:0000256" key="14">
    <source>
        <dbReference type="ARBA" id="ARBA00023288"/>
    </source>
</evidence>
<evidence type="ECO:0000256" key="2">
    <source>
        <dbReference type="ARBA" id="ARBA00009450"/>
    </source>
</evidence>
<evidence type="ECO:0000256" key="5">
    <source>
        <dbReference type="ARBA" id="ARBA00022597"/>
    </source>
</evidence>
<accession>A0ABP8MZY1</accession>
<keyword evidence="15" id="KW-1133">Transmembrane helix</keyword>
<reference evidence="19" key="1">
    <citation type="journal article" date="2019" name="Int. J. Syst. Evol. Microbiol.">
        <title>The Global Catalogue of Microorganisms (GCM) 10K type strain sequencing project: providing services to taxonomists for standard genome sequencing and annotation.</title>
        <authorList>
            <consortium name="The Broad Institute Genomics Platform"/>
            <consortium name="The Broad Institute Genome Sequencing Center for Infectious Disease"/>
            <person name="Wu L."/>
            <person name="Ma J."/>
        </authorList>
    </citation>
    <scope>NUCLEOTIDE SEQUENCE [LARGE SCALE GENOMIC DNA]</scope>
    <source>
        <strain evidence="19">JCM 17927</strain>
    </source>
</reference>
<protein>
    <submittedName>
        <fullName evidence="18">Polysaccharide biosynthesis/export family protein</fullName>
    </submittedName>
</protein>
<keyword evidence="3" id="KW-0813">Transport</keyword>
<evidence type="ECO:0000256" key="4">
    <source>
        <dbReference type="ARBA" id="ARBA00022452"/>
    </source>
</evidence>
<dbReference type="InterPro" id="IPR054765">
    <property type="entry name" value="SLBB_dom"/>
</dbReference>
<keyword evidence="6 15" id="KW-0812">Transmembrane</keyword>
<evidence type="ECO:0000256" key="15">
    <source>
        <dbReference type="SAM" id="Phobius"/>
    </source>
</evidence>
<feature type="domain" description="Polysaccharide export protein N-terminal" evidence="16">
    <location>
        <begin position="55"/>
        <end position="151"/>
    </location>
</feature>
<keyword evidence="10" id="KW-0626">Porin</keyword>
<comment type="caution">
    <text evidence="18">The sequence shown here is derived from an EMBL/GenBank/DDBJ whole genome shotgun (WGS) entry which is preliminary data.</text>
</comment>
<dbReference type="InterPro" id="IPR049712">
    <property type="entry name" value="Poly_export"/>
</dbReference>
<dbReference type="InterPro" id="IPR003715">
    <property type="entry name" value="Poly_export_N"/>
</dbReference>
<dbReference type="EMBL" id="BAABHD010000030">
    <property type="protein sequence ID" value="GAA4458936.1"/>
    <property type="molecule type" value="Genomic_DNA"/>
</dbReference>
<feature type="transmembrane region" description="Helical" evidence="15">
    <location>
        <begin position="247"/>
        <end position="268"/>
    </location>
</feature>
<dbReference type="RefSeq" id="WP_345244867.1">
    <property type="nucleotide sequence ID" value="NZ_BAABHD010000030.1"/>
</dbReference>
<keyword evidence="11 15" id="KW-0472">Membrane</keyword>
<organism evidence="18 19">
    <name type="scientific">Nibrella saemangeumensis</name>
    <dbReference type="NCBI Taxonomy" id="1084526"/>
    <lineage>
        <taxon>Bacteria</taxon>
        <taxon>Pseudomonadati</taxon>
        <taxon>Bacteroidota</taxon>
        <taxon>Cytophagia</taxon>
        <taxon>Cytophagales</taxon>
        <taxon>Spirosomataceae</taxon>
        <taxon>Nibrella</taxon>
    </lineage>
</organism>
<evidence type="ECO:0000256" key="7">
    <source>
        <dbReference type="ARBA" id="ARBA00022729"/>
    </source>
</evidence>
<evidence type="ECO:0000259" key="16">
    <source>
        <dbReference type="Pfam" id="PF02563"/>
    </source>
</evidence>